<evidence type="ECO:0000256" key="8">
    <source>
        <dbReference type="ARBA" id="ARBA00022759"/>
    </source>
</evidence>
<evidence type="ECO:0000256" key="5">
    <source>
        <dbReference type="ARBA" id="ARBA00022196"/>
    </source>
</evidence>
<organism evidence="17 18">
    <name type="scientific">Marchantia polymorpha subsp. ruderalis</name>
    <dbReference type="NCBI Taxonomy" id="1480154"/>
    <lineage>
        <taxon>Eukaryota</taxon>
        <taxon>Viridiplantae</taxon>
        <taxon>Streptophyta</taxon>
        <taxon>Embryophyta</taxon>
        <taxon>Marchantiophyta</taxon>
        <taxon>Marchantiopsida</taxon>
        <taxon>Marchantiidae</taxon>
        <taxon>Marchantiales</taxon>
        <taxon>Marchantiaceae</taxon>
        <taxon>Marchantia</taxon>
    </lineage>
</organism>
<comment type="function">
    <text evidence="13">DNA-binding protein that specifically recognizes consensus sequences at the breakpoint junctions in chromosomal translocations, mostly involving immunoglobulin (Ig)/T-cell receptor gene segments. Seems to recognize single-stranded DNA ends generated by staggered breaks occurring at recombination hot spots.</text>
</comment>
<dbReference type="GO" id="GO:0043565">
    <property type="term" value="F:sequence-specific DNA binding"/>
    <property type="evidence" value="ECO:0007669"/>
    <property type="project" value="InterPro"/>
</dbReference>
<keyword evidence="11" id="KW-0238">DNA-binding</keyword>
<evidence type="ECO:0000256" key="12">
    <source>
        <dbReference type="ARBA" id="ARBA00023242"/>
    </source>
</evidence>
<dbReference type="EMBL" id="LVLJ01003247">
    <property type="protein sequence ID" value="OAE22235.1"/>
    <property type="molecule type" value="Genomic_DNA"/>
</dbReference>
<comment type="function">
    <text evidence="14">Exhibits both single-stranded and double-stranded endoribonuclease activity. May act as an activator of RNA-induced silencing complex (RISC) by facilitating endonucleolytic cleavage of the siRNA passenger strand.</text>
</comment>
<dbReference type="GO" id="GO:0003723">
    <property type="term" value="F:RNA binding"/>
    <property type="evidence" value="ECO:0007669"/>
    <property type="project" value="UniProtKB-KW"/>
</dbReference>
<comment type="subcellular location">
    <subcellularLocation>
        <location evidence="2">Cytoplasm</location>
    </subcellularLocation>
    <subcellularLocation>
        <location evidence="1">Nucleus</location>
    </subcellularLocation>
</comment>
<evidence type="ECO:0000256" key="13">
    <source>
        <dbReference type="ARBA" id="ARBA00025374"/>
    </source>
</evidence>
<keyword evidence="9" id="KW-0378">Hydrolase</keyword>
<dbReference type="EMBL" id="AP019872">
    <property type="protein sequence ID" value="BBN17318.1"/>
    <property type="molecule type" value="Genomic_DNA"/>
</dbReference>
<evidence type="ECO:0000256" key="3">
    <source>
        <dbReference type="ARBA" id="ARBA00005902"/>
    </source>
</evidence>
<evidence type="ECO:0000256" key="11">
    <source>
        <dbReference type="ARBA" id="ARBA00023125"/>
    </source>
</evidence>
<dbReference type="FunFam" id="1.20.58.190:FF:000001">
    <property type="entry name" value="Translin"/>
    <property type="match status" value="1"/>
</dbReference>
<dbReference type="InterPro" id="IPR016068">
    <property type="entry name" value="Translin_N"/>
</dbReference>
<name>A0A176VQJ3_MARPO</name>
<keyword evidence="12" id="KW-0539">Nucleus</keyword>
<dbReference type="GO" id="GO:0003697">
    <property type="term" value="F:single-stranded DNA binding"/>
    <property type="evidence" value="ECO:0007669"/>
    <property type="project" value="InterPro"/>
</dbReference>
<keyword evidence="8" id="KW-0255">Endonuclease</keyword>
<dbReference type="InterPro" id="IPR002848">
    <property type="entry name" value="Translin_fam"/>
</dbReference>
<dbReference type="InterPro" id="IPR036081">
    <property type="entry name" value="Translin_sf"/>
</dbReference>
<evidence type="ECO:0000256" key="4">
    <source>
        <dbReference type="ARBA" id="ARBA00011685"/>
    </source>
</evidence>
<evidence type="ECO:0000256" key="7">
    <source>
        <dbReference type="ARBA" id="ARBA00022722"/>
    </source>
</evidence>
<reference evidence="19" key="3">
    <citation type="journal article" date="2020" name="Curr. Biol.">
        <title>Chromatin organization in early land plants reveals an ancestral association between H3K27me3, transposons, and constitutive heterochromatin.</title>
        <authorList>
            <person name="Montgomery S.A."/>
            <person name="Tanizawa Y."/>
            <person name="Galik B."/>
            <person name="Wang N."/>
            <person name="Ito T."/>
            <person name="Mochizuki T."/>
            <person name="Akimcheva S."/>
            <person name="Bowman J.L."/>
            <person name="Cognat V."/>
            <person name="Marechal-Drouard L."/>
            <person name="Ekker H."/>
            <person name="Hong S.F."/>
            <person name="Kohchi T."/>
            <person name="Lin S.S."/>
            <person name="Liu L.D."/>
            <person name="Nakamura Y."/>
            <person name="Valeeva L.R."/>
            <person name="Shakirov E.V."/>
            <person name="Shippen D.E."/>
            <person name="Wei W.L."/>
            <person name="Yagura M."/>
            <person name="Yamaoka S."/>
            <person name="Yamato K.T."/>
            <person name="Liu C."/>
            <person name="Berger F."/>
        </authorList>
    </citation>
    <scope>NUCLEOTIDE SEQUENCE [LARGE SCALE GENOMIC DNA]</scope>
    <source>
        <strain evidence="19">Tak-1</strain>
    </source>
</reference>
<dbReference type="GO" id="GO:0016070">
    <property type="term" value="P:RNA metabolic process"/>
    <property type="evidence" value="ECO:0007669"/>
    <property type="project" value="InterPro"/>
</dbReference>
<gene>
    <name evidence="17" type="ORF">AXG93_412s1240</name>
    <name evidence="16" type="ORF">Mp_7g13590</name>
</gene>
<dbReference type="Gene3D" id="1.20.58.200">
    <property type="entry name" value="Translin, domain 2"/>
    <property type="match status" value="1"/>
</dbReference>
<evidence type="ECO:0000256" key="2">
    <source>
        <dbReference type="ARBA" id="ARBA00004496"/>
    </source>
</evidence>
<dbReference type="Pfam" id="PF01997">
    <property type="entry name" value="Translin"/>
    <property type="match status" value="1"/>
</dbReference>
<accession>A0A176VQJ3</accession>
<evidence type="ECO:0000256" key="6">
    <source>
        <dbReference type="ARBA" id="ARBA00022490"/>
    </source>
</evidence>
<dbReference type="AlphaFoldDB" id="A0A176VQJ3"/>
<proteinExistence type="inferred from homology"/>
<dbReference type="GO" id="GO:0005634">
    <property type="term" value="C:nucleus"/>
    <property type="evidence" value="ECO:0007669"/>
    <property type="project" value="UniProtKB-SubCell"/>
</dbReference>
<dbReference type="SUPFAM" id="SSF74784">
    <property type="entry name" value="Translin"/>
    <property type="match status" value="1"/>
</dbReference>
<dbReference type="Gene3D" id="1.20.58.190">
    <property type="entry name" value="Translin, domain 1"/>
    <property type="match status" value="1"/>
</dbReference>
<evidence type="ECO:0000313" key="18">
    <source>
        <dbReference type="Proteomes" id="UP000077202"/>
    </source>
</evidence>
<evidence type="ECO:0000256" key="9">
    <source>
        <dbReference type="ARBA" id="ARBA00022801"/>
    </source>
</evidence>
<dbReference type="InterPro" id="IPR016069">
    <property type="entry name" value="Translin_C"/>
</dbReference>
<dbReference type="Proteomes" id="UP001162541">
    <property type="component" value="Chromosome 7"/>
</dbReference>
<comment type="subunit">
    <text evidence="4">Ring-shaped heterooctamer of six TSN and two TSNAX subunits, DNA/RNA binding occurs inside the ring.</text>
</comment>
<dbReference type="GO" id="GO:0005737">
    <property type="term" value="C:cytoplasm"/>
    <property type="evidence" value="ECO:0007669"/>
    <property type="project" value="UniProtKB-SubCell"/>
</dbReference>
<evidence type="ECO:0000313" key="19">
    <source>
        <dbReference type="Proteomes" id="UP001162541"/>
    </source>
</evidence>
<dbReference type="CDD" id="cd14819">
    <property type="entry name" value="Translin"/>
    <property type="match status" value="1"/>
</dbReference>
<dbReference type="Proteomes" id="UP000077202">
    <property type="component" value="Unassembled WGS sequence"/>
</dbReference>
<evidence type="ECO:0000256" key="14">
    <source>
        <dbReference type="ARBA" id="ARBA00025410"/>
    </source>
</evidence>
<evidence type="ECO:0000256" key="15">
    <source>
        <dbReference type="ARBA" id="ARBA00030513"/>
    </source>
</evidence>
<dbReference type="FunFam" id="1.20.58.200:FF:000002">
    <property type="entry name" value="Putative translin"/>
    <property type="match status" value="1"/>
</dbReference>
<reference evidence="17 18" key="1">
    <citation type="submission" date="2016-03" db="EMBL/GenBank/DDBJ databases">
        <title>Mechanisms controlling the formation of the plant cell surface in tip-growing cells are functionally conserved among land plants.</title>
        <authorList>
            <person name="Honkanen S."/>
            <person name="Jones V.A."/>
            <person name="Morieri G."/>
            <person name="Champion C."/>
            <person name="Hetherington A.J."/>
            <person name="Kelly S."/>
            <person name="Saint-Marcoux D."/>
            <person name="Proust H."/>
            <person name="Prescott H."/>
            <person name="Dolan L."/>
        </authorList>
    </citation>
    <scope>NUCLEOTIDE SEQUENCE [LARGE SCALE GENOMIC DNA]</scope>
    <source>
        <strain evidence="18">cv. Tak-1 and cv. Tak-2</strain>
        <tissue evidence="17">Whole gametophyte</tissue>
    </source>
</reference>
<comment type="similarity">
    <text evidence="3">Belongs to the translin family.</text>
</comment>
<evidence type="ECO:0000313" key="17">
    <source>
        <dbReference type="EMBL" id="OAE22235.1"/>
    </source>
</evidence>
<dbReference type="GO" id="GO:0004519">
    <property type="term" value="F:endonuclease activity"/>
    <property type="evidence" value="ECO:0007669"/>
    <property type="project" value="UniProtKB-KW"/>
</dbReference>
<sequence>MMSMVDGRAMEAQFEAFRVQLDDSGAVRERLRTVVADLDNVIRMMQASLLPVHHATLQGKEVLDKAKSYIPSLQKIYSQLSEIIRERPGQYYRYHDHWRSQTHTVVFLLAFVHWLDTQGLLSHREVETLLNVKSEEFSIDIEDYLIGLCNVSNELPRYVVNRVTAGDYDCPRQVSAFLSDLFSAFRILNLRNDLLRKRFDGLKYDLKKVEEVLYDVKIRGLMSTQATANPMES</sequence>
<evidence type="ECO:0000313" key="16">
    <source>
        <dbReference type="EMBL" id="BBN17318.1"/>
    </source>
</evidence>
<dbReference type="GO" id="GO:0016787">
    <property type="term" value="F:hydrolase activity"/>
    <property type="evidence" value="ECO:0007669"/>
    <property type="project" value="UniProtKB-KW"/>
</dbReference>
<keyword evidence="10" id="KW-0694">RNA-binding</keyword>
<dbReference type="InterPro" id="IPR033956">
    <property type="entry name" value="Translin"/>
</dbReference>
<reference evidence="16" key="2">
    <citation type="journal article" date="2019" name="Curr. Biol.">
        <title>Chromatin organization in early land plants reveals an ancestral association between H3K27me3, transposons, and constitutive heterochromatin.</title>
        <authorList>
            <person name="Montgomery S.A."/>
            <person name="Tanizawa Y."/>
            <person name="Galik B."/>
            <person name="Wang N."/>
            <person name="Ito T."/>
            <person name="Mochizuki T."/>
            <person name="Akimcheva S."/>
            <person name="Bowman J."/>
            <person name="Cognat V."/>
            <person name="Drouard L."/>
            <person name="Ekker H."/>
            <person name="Houng S."/>
            <person name="Kohchi T."/>
            <person name="Lin S."/>
            <person name="Liu L.D."/>
            <person name="Nakamura Y."/>
            <person name="Valeeva L.R."/>
            <person name="Shakirov E.V."/>
            <person name="Shippen D.E."/>
            <person name="Wei W."/>
            <person name="Yagura M."/>
            <person name="Yamaoka S."/>
            <person name="Yamato K.T."/>
            <person name="Liu C."/>
            <person name="Berger F."/>
        </authorList>
    </citation>
    <scope>NUCLEOTIDE SEQUENCE [LARGE SCALE GENOMIC DNA]</scope>
    <source>
        <strain evidence="16">Tak-1</strain>
    </source>
</reference>
<keyword evidence="18" id="KW-1185">Reference proteome</keyword>
<keyword evidence="7" id="KW-0540">Nuclease</keyword>
<keyword evidence="6" id="KW-0963">Cytoplasm</keyword>
<protein>
    <recommendedName>
        <fullName evidence="5">Translin</fullName>
    </recommendedName>
    <alternativeName>
        <fullName evidence="15">Component 3 of promoter of RISC</fullName>
    </alternativeName>
</protein>
<evidence type="ECO:0000256" key="1">
    <source>
        <dbReference type="ARBA" id="ARBA00004123"/>
    </source>
</evidence>
<dbReference type="PANTHER" id="PTHR10741">
    <property type="entry name" value="TRANSLIN AND TRANSLIN ASSOCIATED PROTEIN X"/>
    <property type="match status" value="1"/>
</dbReference>
<evidence type="ECO:0000256" key="10">
    <source>
        <dbReference type="ARBA" id="ARBA00022884"/>
    </source>
</evidence>